<feature type="compositionally biased region" description="Polar residues" evidence="1">
    <location>
        <begin position="56"/>
        <end position="70"/>
    </location>
</feature>
<evidence type="ECO:0000313" key="3">
    <source>
        <dbReference type="EMBL" id="RTG83955.1"/>
    </source>
</evidence>
<accession>A0A430Q8G2</accession>
<evidence type="ECO:0000313" key="4">
    <source>
        <dbReference type="EMBL" id="RTG83957.1"/>
    </source>
</evidence>
<proteinExistence type="predicted"/>
<dbReference type="AlphaFoldDB" id="A0A430Q8G2"/>
<dbReference type="EMBL" id="QMKO01002307">
    <property type="protein sequence ID" value="RTG83957.1"/>
    <property type="molecule type" value="Genomic_DNA"/>
</dbReference>
<gene>
    <name evidence="3" type="ORF">DC041_0004119</name>
    <name evidence="2" type="ORF">DC041_0004120</name>
    <name evidence="4" type="ORF">DC041_0004122</name>
    <name evidence="5" type="ORF">DC041_0004124</name>
</gene>
<evidence type="ECO:0000256" key="1">
    <source>
        <dbReference type="SAM" id="MobiDB-lite"/>
    </source>
</evidence>
<comment type="caution">
    <text evidence="3">The sequence shown here is derived from an EMBL/GenBank/DDBJ whole genome shotgun (WGS) entry which is preliminary data.</text>
</comment>
<dbReference type="EMBL" id="QMKO01002307">
    <property type="protein sequence ID" value="RTG83955.1"/>
    <property type="molecule type" value="Genomic_DNA"/>
</dbReference>
<evidence type="ECO:0000313" key="5">
    <source>
        <dbReference type="EMBL" id="RTG83958.1"/>
    </source>
</evidence>
<dbReference type="EMBL" id="QMKO01002307">
    <property type="protein sequence ID" value="RTG83958.1"/>
    <property type="molecule type" value="Genomic_DNA"/>
</dbReference>
<reference evidence="3 6" key="1">
    <citation type="journal article" date="2019" name="PLoS Pathog.">
        <title>Genome sequence of the bovine parasite Schistosoma bovis Tanzania.</title>
        <authorList>
            <person name="Oey H."/>
            <person name="Zakrzewski M."/>
            <person name="Gobert G."/>
            <person name="Gravermann K."/>
            <person name="Stoye J."/>
            <person name="Jones M."/>
            <person name="Mcmanus D."/>
            <person name="Krause L."/>
        </authorList>
    </citation>
    <scope>NUCLEOTIDE SEQUENCE [LARGE SCALE GENOMIC DNA]</scope>
    <source>
        <strain evidence="3 6">TAN1997</strain>
    </source>
</reference>
<sequence>MQYSSYITDYRHRKTNHKQTYEYTTKNDINTLTNQHPMWPAHRTQRVPEMDKRHSSASIQSQPQETTHSESIMHGAAERLLAITNRHRPNNTNTHSYKASTYKIYSICVYNCLCTYTLLLDKMKRTYRTRLFSIRTQLHVCRL</sequence>
<dbReference type="Proteomes" id="UP000290809">
    <property type="component" value="Unassembled WGS sequence"/>
</dbReference>
<evidence type="ECO:0000313" key="6">
    <source>
        <dbReference type="Proteomes" id="UP000290809"/>
    </source>
</evidence>
<protein>
    <submittedName>
        <fullName evidence="3">Uncharacterized protein</fullName>
    </submittedName>
</protein>
<dbReference type="EMBL" id="QMKO01002307">
    <property type="protein sequence ID" value="RTG83954.1"/>
    <property type="molecule type" value="Genomic_DNA"/>
</dbReference>
<name>A0A430Q8G2_SCHBO</name>
<organism evidence="3 6">
    <name type="scientific">Schistosoma bovis</name>
    <name type="common">Blood fluke</name>
    <dbReference type="NCBI Taxonomy" id="6184"/>
    <lineage>
        <taxon>Eukaryota</taxon>
        <taxon>Metazoa</taxon>
        <taxon>Spiralia</taxon>
        <taxon>Lophotrochozoa</taxon>
        <taxon>Platyhelminthes</taxon>
        <taxon>Trematoda</taxon>
        <taxon>Digenea</taxon>
        <taxon>Strigeidida</taxon>
        <taxon>Schistosomatoidea</taxon>
        <taxon>Schistosomatidae</taxon>
        <taxon>Schistosoma</taxon>
    </lineage>
</organism>
<evidence type="ECO:0000313" key="2">
    <source>
        <dbReference type="EMBL" id="RTG83954.1"/>
    </source>
</evidence>
<feature type="region of interest" description="Disordered" evidence="1">
    <location>
        <begin position="49"/>
        <end position="71"/>
    </location>
</feature>
<keyword evidence="6" id="KW-1185">Reference proteome</keyword>